<dbReference type="GO" id="GO:0006423">
    <property type="term" value="P:cysteinyl-tRNA aminoacylation"/>
    <property type="evidence" value="ECO:0007669"/>
    <property type="project" value="UniProtKB-UniRule"/>
</dbReference>
<dbReference type="InterPro" id="IPR056411">
    <property type="entry name" value="CysS_C"/>
</dbReference>
<accession>A0A518B502</accession>
<dbReference type="PRINTS" id="PR00983">
    <property type="entry name" value="TRNASYNTHCYS"/>
</dbReference>
<feature type="short sequence motif" description="'KMSKS' region" evidence="13">
    <location>
        <begin position="310"/>
        <end position="314"/>
    </location>
</feature>
<feature type="compositionally biased region" description="Basic and acidic residues" evidence="14">
    <location>
        <begin position="10"/>
        <end position="22"/>
    </location>
</feature>
<evidence type="ECO:0000256" key="13">
    <source>
        <dbReference type="HAMAP-Rule" id="MF_00041"/>
    </source>
</evidence>
<gene>
    <name evidence="13 16" type="primary">cysS</name>
    <name evidence="16" type="ORF">Pan216_29270</name>
</gene>
<dbReference type="SMART" id="SM00840">
    <property type="entry name" value="DALR_2"/>
    <property type="match status" value="1"/>
</dbReference>
<comment type="catalytic activity">
    <reaction evidence="12 13">
        <text>tRNA(Cys) + L-cysteine + ATP = L-cysteinyl-tRNA(Cys) + AMP + diphosphate</text>
        <dbReference type="Rhea" id="RHEA:17773"/>
        <dbReference type="Rhea" id="RHEA-COMP:9661"/>
        <dbReference type="Rhea" id="RHEA-COMP:9679"/>
        <dbReference type="ChEBI" id="CHEBI:30616"/>
        <dbReference type="ChEBI" id="CHEBI:33019"/>
        <dbReference type="ChEBI" id="CHEBI:35235"/>
        <dbReference type="ChEBI" id="CHEBI:78442"/>
        <dbReference type="ChEBI" id="CHEBI:78517"/>
        <dbReference type="ChEBI" id="CHEBI:456215"/>
        <dbReference type="EC" id="6.1.1.16"/>
    </reaction>
</comment>
<comment type="subunit">
    <text evidence="3 13">Monomer.</text>
</comment>
<dbReference type="GO" id="GO:0005524">
    <property type="term" value="F:ATP binding"/>
    <property type="evidence" value="ECO:0007669"/>
    <property type="project" value="UniProtKB-UniRule"/>
</dbReference>
<feature type="short sequence motif" description="'HIGH' region" evidence="13">
    <location>
        <begin position="55"/>
        <end position="65"/>
    </location>
</feature>
<dbReference type="Pfam" id="PF01406">
    <property type="entry name" value="tRNA-synt_1e"/>
    <property type="match status" value="2"/>
</dbReference>
<dbReference type="EC" id="6.1.1.16" evidence="13"/>
<keyword evidence="11 13" id="KW-0030">Aminoacyl-tRNA synthetase</keyword>
<feature type="binding site" evidence="13">
    <location>
        <position position="53"/>
    </location>
    <ligand>
        <name>Zn(2+)</name>
        <dbReference type="ChEBI" id="CHEBI:29105"/>
    </ligand>
</feature>
<dbReference type="InterPro" id="IPR009080">
    <property type="entry name" value="tRNAsynth_Ia_anticodon-bd"/>
</dbReference>
<dbReference type="AlphaFoldDB" id="A0A518B502"/>
<evidence type="ECO:0000256" key="4">
    <source>
        <dbReference type="ARBA" id="ARBA00022490"/>
    </source>
</evidence>
<dbReference type="PANTHER" id="PTHR10890">
    <property type="entry name" value="CYSTEINYL-TRNA SYNTHETASE"/>
    <property type="match status" value="1"/>
</dbReference>
<dbReference type="KEGG" id="knv:Pan216_29270"/>
<keyword evidence="9 13" id="KW-0067">ATP-binding</keyword>
<evidence type="ECO:0000256" key="2">
    <source>
        <dbReference type="ARBA" id="ARBA00005594"/>
    </source>
</evidence>
<protein>
    <recommendedName>
        <fullName evidence="13">Cysteine--tRNA ligase</fullName>
        <ecNumber evidence="13">6.1.1.16</ecNumber>
    </recommendedName>
    <alternativeName>
        <fullName evidence="13">Cysteinyl-tRNA synthetase</fullName>
        <shortName evidence="13">CysRS</shortName>
    </alternativeName>
</protein>
<dbReference type="FunFam" id="3.40.50.620:FF:000130">
    <property type="entry name" value="Cysteine--tRNA ligase"/>
    <property type="match status" value="1"/>
</dbReference>
<evidence type="ECO:0000256" key="1">
    <source>
        <dbReference type="ARBA" id="ARBA00004496"/>
    </source>
</evidence>
<feature type="binding site" evidence="13">
    <location>
        <position position="232"/>
    </location>
    <ligand>
        <name>Zn(2+)</name>
        <dbReference type="ChEBI" id="CHEBI:29105"/>
    </ligand>
</feature>
<dbReference type="SUPFAM" id="SSF52374">
    <property type="entry name" value="Nucleotidylyl transferase"/>
    <property type="match status" value="1"/>
</dbReference>
<comment type="cofactor">
    <cofactor evidence="13">
        <name>Zn(2+)</name>
        <dbReference type="ChEBI" id="CHEBI:29105"/>
    </cofactor>
    <text evidence="13">Binds 1 zinc ion per subunit.</text>
</comment>
<dbReference type="InterPro" id="IPR014729">
    <property type="entry name" value="Rossmann-like_a/b/a_fold"/>
</dbReference>
<feature type="binding site" evidence="13">
    <location>
        <position position="261"/>
    </location>
    <ligand>
        <name>Zn(2+)</name>
        <dbReference type="ChEBI" id="CHEBI:29105"/>
    </ligand>
</feature>
<dbReference type="EMBL" id="CP036279">
    <property type="protein sequence ID" value="QDU62061.1"/>
    <property type="molecule type" value="Genomic_DNA"/>
</dbReference>
<evidence type="ECO:0000256" key="11">
    <source>
        <dbReference type="ARBA" id="ARBA00023146"/>
    </source>
</evidence>
<dbReference type="Pfam" id="PF09190">
    <property type="entry name" value="DALR_2"/>
    <property type="match status" value="1"/>
</dbReference>
<dbReference type="Pfam" id="PF23493">
    <property type="entry name" value="CysS_C"/>
    <property type="match status" value="1"/>
</dbReference>
<dbReference type="NCBIfam" id="TIGR00435">
    <property type="entry name" value="cysS"/>
    <property type="match status" value="1"/>
</dbReference>
<evidence type="ECO:0000313" key="17">
    <source>
        <dbReference type="Proteomes" id="UP000317093"/>
    </source>
</evidence>
<proteinExistence type="inferred from homology"/>
<dbReference type="Gene3D" id="3.40.50.620">
    <property type="entry name" value="HUPs"/>
    <property type="match status" value="1"/>
</dbReference>
<evidence type="ECO:0000256" key="9">
    <source>
        <dbReference type="ARBA" id="ARBA00022840"/>
    </source>
</evidence>
<dbReference type="Gene3D" id="1.20.120.1910">
    <property type="entry name" value="Cysteine-tRNA ligase, C-terminal anti-codon recognition domain"/>
    <property type="match status" value="1"/>
</dbReference>
<dbReference type="GO" id="GO:0005829">
    <property type="term" value="C:cytosol"/>
    <property type="evidence" value="ECO:0007669"/>
    <property type="project" value="TreeGrafter"/>
</dbReference>
<comment type="subcellular location">
    <subcellularLocation>
        <location evidence="1 13">Cytoplasm</location>
    </subcellularLocation>
</comment>
<dbReference type="GO" id="GO:0004817">
    <property type="term" value="F:cysteine-tRNA ligase activity"/>
    <property type="evidence" value="ECO:0007669"/>
    <property type="project" value="UniProtKB-UniRule"/>
</dbReference>
<evidence type="ECO:0000256" key="8">
    <source>
        <dbReference type="ARBA" id="ARBA00022833"/>
    </source>
</evidence>
<evidence type="ECO:0000313" key="16">
    <source>
        <dbReference type="EMBL" id="QDU62061.1"/>
    </source>
</evidence>
<sequence length="536" mass="59510">MIQKVANQENAERPTTDTESDGKSMSTRIYNTLSRQKEVFEPVVPGKVGIYCCGPTVYAPSHVGHVVGPVIFDTVKRFLRYRGYDVTFVINITDVDDKIINKAAEEKTSTEELAERITADYIEHLGRLGVEVDHFPRATKYIPHMLAMIETLVKKGFAYPSGGDVYFDVTRHPAYGKLSNRNIDEMMAGARKEVSDLKRHPSDFALWKGAKAGEPAWESPWGPGRPGWHIECSAMSMDLLGETFDIHGGGLDLCFPHHEDEIAQSECCTGKTYAKYWMHNGLMQYGDDTRKMGGRCMAEEGDIASQEAAKMSKSKGNIVTLAKLLSDYSPELIRFFLLSTHYRSPISFSDERLKEVGALLEKAHTFAERYEQVMGSAFYELKAPQTWAEAPFEAGGSEFLGRVVELRNRYLEFMDDDFNTAGAIGTMAELITLLNRQAGSYESSKDEATKTEFAAGAVVLKELADILGILTKAPESAGGDDQLTASLLDLLLKVRQMARQEKSFALSDAIRDELAELGVTIKDGKEGSSWKIESSH</sequence>
<keyword evidence="8 13" id="KW-0862">Zinc</keyword>
<dbReference type="CDD" id="cd00672">
    <property type="entry name" value="CysRS_core"/>
    <property type="match status" value="1"/>
</dbReference>
<dbReference type="InterPro" id="IPR032678">
    <property type="entry name" value="tRNA-synt_1_cat_dom"/>
</dbReference>
<evidence type="ECO:0000256" key="12">
    <source>
        <dbReference type="ARBA" id="ARBA00047398"/>
    </source>
</evidence>
<dbReference type="Proteomes" id="UP000317093">
    <property type="component" value="Chromosome"/>
</dbReference>
<keyword evidence="6 13" id="KW-0479">Metal-binding</keyword>
<organism evidence="16 17">
    <name type="scientific">Kolteria novifilia</name>
    <dbReference type="NCBI Taxonomy" id="2527975"/>
    <lineage>
        <taxon>Bacteria</taxon>
        <taxon>Pseudomonadati</taxon>
        <taxon>Planctomycetota</taxon>
        <taxon>Planctomycetia</taxon>
        <taxon>Kolteriales</taxon>
        <taxon>Kolteriaceae</taxon>
        <taxon>Kolteria</taxon>
    </lineage>
</organism>
<dbReference type="GO" id="GO:0008270">
    <property type="term" value="F:zinc ion binding"/>
    <property type="evidence" value="ECO:0007669"/>
    <property type="project" value="UniProtKB-UniRule"/>
</dbReference>
<dbReference type="HAMAP" id="MF_00041">
    <property type="entry name" value="Cys_tRNA_synth"/>
    <property type="match status" value="1"/>
</dbReference>
<feature type="region of interest" description="Disordered" evidence="14">
    <location>
        <begin position="1"/>
        <end position="25"/>
    </location>
</feature>
<evidence type="ECO:0000256" key="6">
    <source>
        <dbReference type="ARBA" id="ARBA00022723"/>
    </source>
</evidence>
<name>A0A518B502_9BACT</name>
<evidence type="ECO:0000256" key="7">
    <source>
        <dbReference type="ARBA" id="ARBA00022741"/>
    </source>
</evidence>
<keyword evidence="10 13" id="KW-0648">Protein biosynthesis</keyword>
<feature type="binding site" evidence="13">
    <location>
        <position position="257"/>
    </location>
    <ligand>
        <name>Zn(2+)</name>
        <dbReference type="ChEBI" id="CHEBI:29105"/>
    </ligand>
</feature>
<keyword evidence="4 13" id="KW-0963">Cytoplasm</keyword>
<keyword evidence="5 13" id="KW-0436">Ligase</keyword>
<keyword evidence="17" id="KW-1185">Reference proteome</keyword>
<evidence type="ECO:0000256" key="3">
    <source>
        <dbReference type="ARBA" id="ARBA00011245"/>
    </source>
</evidence>
<dbReference type="InterPro" id="IPR015803">
    <property type="entry name" value="Cys-tRNA-ligase"/>
</dbReference>
<evidence type="ECO:0000259" key="15">
    <source>
        <dbReference type="SMART" id="SM00840"/>
    </source>
</evidence>
<dbReference type="InterPro" id="IPR024909">
    <property type="entry name" value="Cys-tRNA/MSH_ligase"/>
</dbReference>
<dbReference type="PANTHER" id="PTHR10890:SF3">
    <property type="entry name" value="CYSTEINE--TRNA LIGASE, CYTOPLASMIC"/>
    <property type="match status" value="1"/>
</dbReference>
<evidence type="ECO:0000256" key="14">
    <source>
        <dbReference type="SAM" id="MobiDB-lite"/>
    </source>
</evidence>
<evidence type="ECO:0000256" key="10">
    <source>
        <dbReference type="ARBA" id="ARBA00022917"/>
    </source>
</evidence>
<dbReference type="InterPro" id="IPR015273">
    <property type="entry name" value="Cys-tRNA-synt_Ia_DALR"/>
</dbReference>
<keyword evidence="7 13" id="KW-0547">Nucleotide-binding</keyword>
<evidence type="ECO:0000256" key="5">
    <source>
        <dbReference type="ARBA" id="ARBA00022598"/>
    </source>
</evidence>
<feature type="binding site" evidence="13">
    <location>
        <position position="313"/>
    </location>
    <ligand>
        <name>ATP</name>
        <dbReference type="ChEBI" id="CHEBI:30616"/>
    </ligand>
</feature>
<comment type="similarity">
    <text evidence="2 13">Belongs to the class-I aminoacyl-tRNA synthetase family.</text>
</comment>
<reference evidence="16 17" key="1">
    <citation type="submission" date="2019-02" db="EMBL/GenBank/DDBJ databases">
        <title>Deep-cultivation of Planctomycetes and their phenomic and genomic characterization uncovers novel biology.</title>
        <authorList>
            <person name="Wiegand S."/>
            <person name="Jogler M."/>
            <person name="Boedeker C."/>
            <person name="Pinto D."/>
            <person name="Vollmers J."/>
            <person name="Rivas-Marin E."/>
            <person name="Kohn T."/>
            <person name="Peeters S.H."/>
            <person name="Heuer A."/>
            <person name="Rast P."/>
            <person name="Oberbeckmann S."/>
            <person name="Bunk B."/>
            <person name="Jeske O."/>
            <person name="Meyerdierks A."/>
            <person name="Storesund J.E."/>
            <person name="Kallscheuer N."/>
            <person name="Luecker S."/>
            <person name="Lage O.M."/>
            <person name="Pohl T."/>
            <person name="Merkel B.J."/>
            <person name="Hornburger P."/>
            <person name="Mueller R.-W."/>
            <person name="Bruemmer F."/>
            <person name="Labrenz M."/>
            <person name="Spormann A.M."/>
            <person name="Op den Camp H."/>
            <person name="Overmann J."/>
            <person name="Amann R."/>
            <person name="Jetten M.S.M."/>
            <person name="Mascher T."/>
            <person name="Medema M.H."/>
            <person name="Devos D.P."/>
            <person name="Kaster A.-K."/>
            <person name="Ovreas L."/>
            <person name="Rohde M."/>
            <person name="Galperin M.Y."/>
            <person name="Jogler C."/>
        </authorList>
    </citation>
    <scope>NUCLEOTIDE SEQUENCE [LARGE SCALE GENOMIC DNA]</scope>
    <source>
        <strain evidence="16 17">Pan216</strain>
    </source>
</reference>
<feature type="domain" description="Cysteinyl-tRNA synthetase class Ia DALR" evidence="15">
    <location>
        <begin position="409"/>
        <end position="478"/>
    </location>
</feature>
<dbReference type="RefSeq" id="WP_419192499.1">
    <property type="nucleotide sequence ID" value="NZ_CP036279.1"/>
</dbReference>
<dbReference type="SUPFAM" id="SSF47323">
    <property type="entry name" value="Anticodon-binding domain of a subclass of class I aminoacyl-tRNA synthetases"/>
    <property type="match status" value="1"/>
</dbReference>